<evidence type="ECO:0008006" key="4">
    <source>
        <dbReference type="Google" id="ProtNLM"/>
    </source>
</evidence>
<dbReference type="AlphaFoldDB" id="A0A846K4X9"/>
<proteinExistence type="predicted"/>
<accession>A0A846K4X9</accession>
<evidence type="ECO:0000256" key="1">
    <source>
        <dbReference type="SAM" id="Coils"/>
    </source>
</evidence>
<dbReference type="EMBL" id="SWVK01000023">
    <property type="protein sequence ID" value="NFN36463.1"/>
    <property type="molecule type" value="Genomic_DNA"/>
</dbReference>
<reference evidence="2 3" key="1">
    <citation type="submission" date="2019-04" db="EMBL/GenBank/DDBJ databases">
        <title>Genome sequencing of Clostridium botulinum Groups I-IV and Clostridium butyricum.</title>
        <authorList>
            <person name="Brunt J."/>
            <person name="Van Vliet A.H.M."/>
            <person name="Stringer S.C."/>
            <person name="Carter A.T."/>
            <person name="Peck M.W."/>
        </authorList>
    </citation>
    <scope>NUCLEOTIDE SEQUENCE [LARGE SCALE GENOMIC DNA]</scope>
    <source>
        <strain evidence="2 3">CB-K-33E</strain>
    </source>
</reference>
<sequence>MENIINETLAKRNKENYSFSDYKAGSATSEYNEVIADAKEKIEAAKNRVSPEGQEKLDKLFEWYKGAYANWINKHNANGANHVSWMIAGPSNYNMKKHEQWVAREGKLWDEYDNLKDISQKISTIIAGDKIIKTSDPNALEKLKEKLAKAQEEHEAYKEHNKKAKKEGKDRYPSYVLTNSNARIRNIKKRIEHLEKLSLQETKEIEPVNEVEGIKIVDNVEANRLQIIFDFKPDSDIRTKLKKNGFRWSPRNGAWQRFRSPVAEMIAQTIISEI</sequence>
<keyword evidence="1" id="KW-0175">Coiled coil</keyword>
<protein>
    <recommendedName>
        <fullName evidence="4">DUF3560 domain-containing protein</fullName>
    </recommendedName>
</protein>
<evidence type="ECO:0000313" key="2">
    <source>
        <dbReference type="EMBL" id="NFN36463.1"/>
    </source>
</evidence>
<feature type="coiled-coil region" evidence="1">
    <location>
        <begin position="140"/>
        <end position="204"/>
    </location>
</feature>
<comment type="caution">
    <text evidence="2">The sequence shown here is derived from an EMBL/GenBank/DDBJ whole genome shotgun (WGS) entry which is preliminary data.</text>
</comment>
<gene>
    <name evidence="2" type="ORF">FDB51_15365</name>
</gene>
<evidence type="ECO:0000313" key="3">
    <source>
        <dbReference type="Proteomes" id="UP000473681"/>
    </source>
</evidence>
<name>A0A846K4X9_CLOBO</name>
<dbReference type="Proteomes" id="UP000473681">
    <property type="component" value="Unassembled WGS sequence"/>
</dbReference>
<organism evidence="2 3">
    <name type="scientific">Clostridium botulinum</name>
    <dbReference type="NCBI Taxonomy" id="1491"/>
    <lineage>
        <taxon>Bacteria</taxon>
        <taxon>Bacillati</taxon>
        <taxon>Bacillota</taxon>
        <taxon>Clostridia</taxon>
        <taxon>Eubacteriales</taxon>
        <taxon>Clostridiaceae</taxon>
        <taxon>Clostridium</taxon>
    </lineage>
</organism>